<evidence type="ECO:0000259" key="6">
    <source>
        <dbReference type="SMART" id="SM00856"/>
    </source>
</evidence>
<dbReference type="Pfam" id="PF01095">
    <property type="entry name" value="Pectinesterase"/>
    <property type="match status" value="1"/>
</dbReference>
<keyword evidence="4" id="KW-0378">Hydrolase</keyword>
<gene>
    <name evidence="7" type="ORF">KP509_25G070900</name>
</gene>
<dbReference type="InterPro" id="IPR035513">
    <property type="entry name" value="Invertase/methylesterase_inhib"/>
</dbReference>
<dbReference type="AlphaFoldDB" id="A0A8T2RU81"/>
<feature type="domain" description="Pectinesterase inhibitor" evidence="6">
    <location>
        <begin position="78"/>
        <end position="237"/>
    </location>
</feature>
<sequence length="627" mass="68588">MRILTPILLCCALVSLVVFFFYVCDTGPPLTSNGYAKLRSSFQHVLDEGLEGLTHSKWVPQLPSSSMLELDHESEELKLQELRRKICRQTAFQDTCEAELSNFPILRTAAPLETANFVLRSALGLIDSGHGVAIKLSGQQGASLLEEQCASDCAELLLGAEEYLHLVVTRLSEIDRHICNLSAIAESLVDAKVWLSTSLSYLDACNDNFDVARGSIAHQIVSSQARLHSLLAIGLGIVDAFSRFGCSIESWPAEEQHSRSIPAQSIVGFLKDMALAASGIELDLLGVDESDGFPRWISPSDRNFLQSSLPTITANAVVAKDGSGQYTTVTAAVNAIPSSYSGRYVIYIKSGLYDEVFNVTKKNITFVGDGIGKSVITGNRNVASGDYNTYRTSTVGISGSGFFAVNMTFRNTAGADGEQAVAVRAGADHLVFYQCSFEGYQDTLYALSSRQFYRDCQIYGTVDTIFGNAVAVFQNSALWARKPNKGQQNTYTAQGRTLSSDVSGYSFHYCSLMPDSTLTQATYTVETYFGRPWKEYSRTVFLQSEIQSLVQPEGWLPWNSSNPYTDTVYYGEYGNRGAGADTSQRVSWKGVHPDMSASEASQFTVSSFLGIQSWLDSLSVPYWAGLL</sequence>
<evidence type="ECO:0000256" key="2">
    <source>
        <dbReference type="ARBA" id="ARBA00006027"/>
    </source>
</evidence>
<dbReference type="OMA" id="EIDRHIC"/>
<evidence type="ECO:0000313" key="7">
    <source>
        <dbReference type="EMBL" id="KAH7299058.1"/>
    </source>
</evidence>
<dbReference type="SUPFAM" id="SSF51126">
    <property type="entry name" value="Pectin lyase-like"/>
    <property type="match status" value="1"/>
</dbReference>
<dbReference type="SMART" id="SM00856">
    <property type="entry name" value="PMEI"/>
    <property type="match status" value="1"/>
</dbReference>
<dbReference type="InterPro" id="IPR012334">
    <property type="entry name" value="Pectin_lyas_fold"/>
</dbReference>
<evidence type="ECO:0000256" key="3">
    <source>
        <dbReference type="ARBA" id="ARBA00007786"/>
    </source>
</evidence>
<comment type="pathway">
    <text evidence="1">Glycan metabolism; pectin degradation; 2-dehydro-3-deoxy-D-gluconate from pectin: step 1/5.</text>
</comment>
<dbReference type="OrthoDB" id="2019149at2759"/>
<name>A0A8T2RU81_CERRI</name>
<evidence type="ECO:0000256" key="5">
    <source>
        <dbReference type="ARBA" id="ARBA00023085"/>
    </source>
</evidence>
<dbReference type="InterPro" id="IPR006501">
    <property type="entry name" value="Pectinesterase_inhib_dom"/>
</dbReference>
<comment type="similarity">
    <text evidence="3">In the C-terminal section; belongs to the pectinesterase family.</text>
</comment>
<dbReference type="InterPro" id="IPR000070">
    <property type="entry name" value="Pectinesterase_cat"/>
</dbReference>
<evidence type="ECO:0000256" key="1">
    <source>
        <dbReference type="ARBA" id="ARBA00005184"/>
    </source>
</evidence>
<organism evidence="7 8">
    <name type="scientific">Ceratopteris richardii</name>
    <name type="common">Triangle waterfern</name>
    <dbReference type="NCBI Taxonomy" id="49495"/>
    <lineage>
        <taxon>Eukaryota</taxon>
        <taxon>Viridiplantae</taxon>
        <taxon>Streptophyta</taxon>
        <taxon>Embryophyta</taxon>
        <taxon>Tracheophyta</taxon>
        <taxon>Polypodiopsida</taxon>
        <taxon>Polypodiidae</taxon>
        <taxon>Polypodiales</taxon>
        <taxon>Pteridineae</taxon>
        <taxon>Pteridaceae</taxon>
        <taxon>Parkerioideae</taxon>
        <taxon>Ceratopteris</taxon>
    </lineage>
</organism>
<evidence type="ECO:0000256" key="4">
    <source>
        <dbReference type="ARBA" id="ARBA00022801"/>
    </source>
</evidence>
<dbReference type="GO" id="GO:0004857">
    <property type="term" value="F:enzyme inhibitor activity"/>
    <property type="evidence" value="ECO:0007669"/>
    <property type="project" value="InterPro"/>
</dbReference>
<dbReference type="Gene3D" id="1.20.140.40">
    <property type="entry name" value="Invertase/pectin methylesterase inhibitor family protein"/>
    <property type="match status" value="1"/>
</dbReference>
<dbReference type="EMBL" id="CM035430">
    <property type="protein sequence ID" value="KAH7299058.1"/>
    <property type="molecule type" value="Genomic_DNA"/>
</dbReference>
<accession>A0A8T2RU81</accession>
<dbReference type="GO" id="GO:0042545">
    <property type="term" value="P:cell wall modification"/>
    <property type="evidence" value="ECO:0007669"/>
    <property type="project" value="InterPro"/>
</dbReference>
<dbReference type="Pfam" id="PF04043">
    <property type="entry name" value="PMEI"/>
    <property type="match status" value="1"/>
</dbReference>
<dbReference type="InterPro" id="IPR011050">
    <property type="entry name" value="Pectin_lyase_fold/virulence"/>
</dbReference>
<dbReference type="SUPFAM" id="SSF101148">
    <property type="entry name" value="Plant invertase/pectin methylesterase inhibitor"/>
    <property type="match status" value="1"/>
</dbReference>
<proteinExistence type="inferred from homology"/>
<protein>
    <recommendedName>
        <fullName evidence="6">Pectinesterase inhibitor domain-containing protein</fullName>
    </recommendedName>
</protein>
<keyword evidence="5" id="KW-0063">Aspartyl esterase</keyword>
<dbReference type="PANTHER" id="PTHR31707">
    <property type="entry name" value="PECTINESTERASE"/>
    <property type="match status" value="1"/>
</dbReference>
<dbReference type="FunFam" id="2.160.20.10:FF:000001">
    <property type="entry name" value="Pectinesterase"/>
    <property type="match status" value="1"/>
</dbReference>
<evidence type="ECO:0000313" key="8">
    <source>
        <dbReference type="Proteomes" id="UP000825935"/>
    </source>
</evidence>
<reference evidence="7" key="1">
    <citation type="submission" date="2021-08" db="EMBL/GenBank/DDBJ databases">
        <title>WGS assembly of Ceratopteris richardii.</title>
        <authorList>
            <person name="Marchant D.B."/>
            <person name="Chen G."/>
            <person name="Jenkins J."/>
            <person name="Shu S."/>
            <person name="Leebens-Mack J."/>
            <person name="Grimwood J."/>
            <person name="Schmutz J."/>
            <person name="Soltis P."/>
            <person name="Soltis D."/>
            <person name="Chen Z.-H."/>
        </authorList>
    </citation>
    <scope>NUCLEOTIDE SEQUENCE</scope>
    <source>
        <strain evidence="7">Whitten #5841</strain>
        <tissue evidence="7">Leaf</tissue>
    </source>
</reference>
<dbReference type="GO" id="GO:0030599">
    <property type="term" value="F:pectinesterase activity"/>
    <property type="evidence" value="ECO:0007669"/>
    <property type="project" value="InterPro"/>
</dbReference>
<dbReference type="CDD" id="cd15798">
    <property type="entry name" value="PMEI-like_3"/>
    <property type="match status" value="1"/>
</dbReference>
<dbReference type="NCBIfam" id="TIGR01614">
    <property type="entry name" value="PME_inhib"/>
    <property type="match status" value="1"/>
</dbReference>
<keyword evidence="8" id="KW-1185">Reference proteome</keyword>
<dbReference type="Gene3D" id="2.160.20.10">
    <property type="entry name" value="Single-stranded right-handed beta-helix, Pectin lyase-like"/>
    <property type="match status" value="1"/>
</dbReference>
<comment type="similarity">
    <text evidence="2">In the N-terminal section; belongs to the PMEI family.</text>
</comment>
<comment type="caution">
    <text evidence="7">The sequence shown here is derived from an EMBL/GenBank/DDBJ whole genome shotgun (WGS) entry which is preliminary data.</text>
</comment>
<dbReference type="Proteomes" id="UP000825935">
    <property type="component" value="Chromosome 25"/>
</dbReference>